<keyword evidence="1" id="KW-0479">Metal-binding</keyword>
<proteinExistence type="predicted"/>
<dbReference type="PANTHER" id="PTHR34448">
    <property type="entry name" value="AMINOPEPTIDASE"/>
    <property type="match status" value="1"/>
</dbReference>
<comment type="caution">
    <text evidence="2">The sequence shown here is derived from an EMBL/GenBank/DDBJ whole genome shotgun (WGS) entry which is preliminary data.</text>
</comment>
<dbReference type="SUPFAM" id="SSF144052">
    <property type="entry name" value="Thermophilic metalloprotease-like"/>
    <property type="match status" value="1"/>
</dbReference>
<evidence type="ECO:0000256" key="1">
    <source>
        <dbReference type="ARBA" id="ARBA00022723"/>
    </source>
</evidence>
<keyword evidence="3" id="KW-1185">Reference proteome</keyword>
<sequence length="449" mass="51733">MEAIKVVKEPFATLFFSILNYKRGDQCLIIYDETFNPYLNEMIGFFGKNKILASLIFVPFRQQLLFIENNRLPLGIKAALSEANIIVSVVSSADDTTIFRRLILKSRRNKDSRLGHITGIDDDLLEIIDTSNIHEIHRRSEIVAWILGQASEINITSFDSVGNKYELLIKKRKWIDEPVMSPGIIYKNSWGNPIPGESFICPDYKKINGQICINGSVPGYVIDKGDEIILTFKDGEMINWTTKNKIMSHFLEITENESRYYGDQNWNKFAELGIGLNESIYQLSGNMMIDEKMLNTIHIAIGNNEVFGFRIRSRNHHDMVIVNALLKVDNVDIFENGKLNFDIIKKIRKNIAYEKINITNNSMIRIFKSKIFVSKNSGVYLKIDKAERTSLVKIADKTYNELVEDFCRIKEGERQSYGSLIQKLSTKHDEKKIKKLIEIMMNYNIINCL</sequence>
<accession>A0ABT8KPJ8</accession>
<protein>
    <submittedName>
        <fullName evidence="2">Uncharacterized protein</fullName>
    </submittedName>
</protein>
<evidence type="ECO:0000313" key="3">
    <source>
        <dbReference type="Proteomes" id="UP001172082"/>
    </source>
</evidence>
<organism evidence="2 3">
    <name type="scientific">Splendidivirga corallicola</name>
    <dbReference type="NCBI Taxonomy" id="3051826"/>
    <lineage>
        <taxon>Bacteria</taxon>
        <taxon>Pseudomonadati</taxon>
        <taxon>Bacteroidota</taxon>
        <taxon>Cytophagia</taxon>
        <taxon>Cytophagales</taxon>
        <taxon>Splendidivirgaceae</taxon>
        <taxon>Splendidivirga</taxon>
    </lineage>
</organism>
<dbReference type="RefSeq" id="WP_346752358.1">
    <property type="nucleotide sequence ID" value="NZ_JAUJEA010000004.1"/>
</dbReference>
<dbReference type="Proteomes" id="UP001172082">
    <property type="component" value="Unassembled WGS sequence"/>
</dbReference>
<gene>
    <name evidence="2" type="ORF">QQ008_13185</name>
</gene>
<dbReference type="PANTHER" id="PTHR34448:SF1">
    <property type="entry name" value="BLL6088 PROTEIN"/>
    <property type="match status" value="1"/>
</dbReference>
<dbReference type="EMBL" id="JAUJEA010000004">
    <property type="protein sequence ID" value="MDN5202333.1"/>
    <property type="molecule type" value="Genomic_DNA"/>
</dbReference>
<reference evidence="2" key="1">
    <citation type="submission" date="2023-06" db="EMBL/GenBank/DDBJ databases">
        <title>Genomic of Parafulvivirga corallium.</title>
        <authorList>
            <person name="Wang G."/>
        </authorList>
    </citation>
    <scope>NUCLEOTIDE SEQUENCE</scope>
    <source>
        <strain evidence="2">BMA10</strain>
    </source>
</reference>
<name>A0ABT8KPJ8_9BACT</name>
<dbReference type="InterPro" id="IPR052170">
    <property type="entry name" value="M29_Exopeptidase"/>
</dbReference>
<evidence type="ECO:0000313" key="2">
    <source>
        <dbReference type="EMBL" id="MDN5202333.1"/>
    </source>
</evidence>